<proteinExistence type="predicted"/>
<evidence type="ECO:0008006" key="4">
    <source>
        <dbReference type="Google" id="ProtNLM"/>
    </source>
</evidence>
<evidence type="ECO:0000313" key="3">
    <source>
        <dbReference type="EMBL" id="KKN78535.1"/>
    </source>
</evidence>
<reference evidence="3" key="1">
    <citation type="journal article" date="2015" name="Nature">
        <title>Complex archaea that bridge the gap between prokaryotes and eukaryotes.</title>
        <authorList>
            <person name="Spang A."/>
            <person name="Saw J.H."/>
            <person name="Jorgensen S.L."/>
            <person name="Zaremba-Niedzwiedzka K."/>
            <person name="Martijn J."/>
            <person name="Lind A.E."/>
            <person name="van Eijk R."/>
            <person name="Schleper C."/>
            <person name="Guy L."/>
            <person name="Ettema T.J."/>
        </authorList>
    </citation>
    <scope>NUCLEOTIDE SEQUENCE</scope>
</reference>
<dbReference type="Pfam" id="PF08338">
    <property type="entry name" value="DUF1731"/>
    <property type="match status" value="1"/>
</dbReference>
<dbReference type="InterPro" id="IPR010099">
    <property type="entry name" value="SDR39U1"/>
</dbReference>
<feature type="domain" description="DUF1731" evidence="2">
    <location>
        <begin position="249"/>
        <end position="294"/>
    </location>
</feature>
<feature type="domain" description="NAD-dependent epimerase/dehydratase" evidence="1">
    <location>
        <begin position="4"/>
        <end position="221"/>
    </location>
</feature>
<protein>
    <recommendedName>
        <fullName evidence="4">DUF1731 domain-containing protein</fullName>
    </recommendedName>
</protein>
<dbReference type="AlphaFoldDB" id="A0A0F9TBB0"/>
<dbReference type="InterPro" id="IPR001509">
    <property type="entry name" value="Epimerase_deHydtase"/>
</dbReference>
<comment type="caution">
    <text evidence="3">The sequence shown here is derived from an EMBL/GenBank/DDBJ whole genome shotgun (WGS) entry which is preliminary data.</text>
</comment>
<dbReference type="PANTHER" id="PTHR11092">
    <property type="entry name" value="SUGAR NUCLEOTIDE EPIMERASE RELATED"/>
    <property type="match status" value="1"/>
</dbReference>
<evidence type="ECO:0000259" key="1">
    <source>
        <dbReference type="Pfam" id="PF01370"/>
    </source>
</evidence>
<sequence length="299" mass="32023">MNLLLTGGTGLIGRALCKRLLAEGYRITVWSRRPNEVPALCGEAVRGVADLSELDGDTFDAVVNLAGAPIADKPWTTKRKAELWASRVSLTEQLVQWLGAQSHKPAVMVSGSAVGWYGDGGGAEMTERSPAKAEYTHTLCDAWEAAAKRVNSYGVRLCIMRTGLVVAAEGGFLARLKPMYKLGLGGPIGGGEHYMPWVHLDDVVSLVVWLLQTPDCRGAYNASAPNPVTNREFARALGGALNRPAVMPLPGFVLKLALGEMSRLLLTGQRALPAKAEAEGFTFTYQYLDKALAAAVQSK</sequence>
<dbReference type="SUPFAM" id="SSF51735">
    <property type="entry name" value="NAD(P)-binding Rossmann-fold domains"/>
    <property type="match status" value="1"/>
</dbReference>
<dbReference type="PANTHER" id="PTHR11092:SF0">
    <property type="entry name" value="EPIMERASE FAMILY PROTEIN SDR39U1"/>
    <property type="match status" value="1"/>
</dbReference>
<organism evidence="3">
    <name type="scientific">marine sediment metagenome</name>
    <dbReference type="NCBI Taxonomy" id="412755"/>
    <lineage>
        <taxon>unclassified sequences</taxon>
        <taxon>metagenomes</taxon>
        <taxon>ecological metagenomes</taxon>
    </lineage>
</organism>
<dbReference type="NCBIfam" id="TIGR01777">
    <property type="entry name" value="yfcH"/>
    <property type="match status" value="1"/>
</dbReference>
<dbReference type="Gene3D" id="3.40.50.720">
    <property type="entry name" value="NAD(P)-binding Rossmann-like Domain"/>
    <property type="match status" value="1"/>
</dbReference>
<name>A0A0F9TBB0_9ZZZZ</name>
<evidence type="ECO:0000259" key="2">
    <source>
        <dbReference type="Pfam" id="PF08338"/>
    </source>
</evidence>
<dbReference type="InterPro" id="IPR036291">
    <property type="entry name" value="NAD(P)-bd_dom_sf"/>
</dbReference>
<dbReference type="EMBL" id="LAZR01000261">
    <property type="protein sequence ID" value="KKN78535.1"/>
    <property type="molecule type" value="Genomic_DNA"/>
</dbReference>
<dbReference type="Pfam" id="PF01370">
    <property type="entry name" value="Epimerase"/>
    <property type="match status" value="1"/>
</dbReference>
<dbReference type="InterPro" id="IPR013549">
    <property type="entry name" value="DUF1731"/>
</dbReference>
<accession>A0A0F9TBB0</accession>
<gene>
    <name evidence="3" type="ORF">LCGC14_0349290</name>
</gene>